<proteinExistence type="predicted"/>
<keyword evidence="2" id="KW-1133">Transmembrane helix</keyword>
<dbReference type="InterPro" id="IPR045931">
    <property type="entry name" value="DUF6350"/>
</dbReference>
<dbReference type="Pfam" id="PF19877">
    <property type="entry name" value="DUF6350"/>
    <property type="match status" value="1"/>
</dbReference>
<dbReference type="Proteomes" id="UP000274327">
    <property type="component" value="Unassembled WGS sequence"/>
</dbReference>
<feature type="transmembrane region" description="Helical" evidence="2">
    <location>
        <begin position="48"/>
        <end position="74"/>
    </location>
</feature>
<feature type="compositionally biased region" description="Acidic residues" evidence="1">
    <location>
        <begin position="497"/>
        <end position="512"/>
    </location>
</feature>
<feature type="transmembrane region" description="Helical" evidence="2">
    <location>
        <begin position="203"/>
        <end position="228"/>
    </location>
</feature>
<keyword evidence="2" id="KW-0472">Membrane</keyword>
<comment type="caution">
    <text evidence="3">The sequence shown here is derived from an EMBL/GenBank/DDBJ whole genome shotgun (WGS) entry which is preliminary data.</text>
</comment>
<feature type="region of interest" description="Disordered" evidence="1">
    <location>
        <begin position="415"/>
        <end position="519"/>
    </location>
</feature>
<feature type="transmembrane region" description="Helical" evidence="2">
    <location>
        <begin position="80"/>
        <end position="100"/>
    </location>
</feature>
<feature type="transmembrane region" description="Helical" evidence="2">
    <location>
        <begin position="240"/>
        <end position="263"/>
    </location>
</feature>
<evidence type="ECO:0000313" key="3">
    <source>
        <dbReference type="EMBL" id="RRR19004.1"/>
    </source>
</evidence>
<gene>
    <name evidence="3" type="ORF">DS079_07715</name>
</gene>
<reference evidence="3 4" key="1">
    <citation type="submission" date="2018-07" db="EMBL/GenBank/DDBJ databases">
        <title>Brachybacteriurn paraconglorneratum KCTC 9916.</title>
        <authorList>
            <person name="Li Y."/>
        </authorList>
    </citation>
    <scope>NUCLEOTIDE SEQUENCE [LARGE SCALE GENOMIC DNA]</scope>
    <source>
        <strain evidence="3 4">KCTC 9916</strain>
    </source>
</reference>
<dbReference type="GeneID" id="78120909"/>
<feature type="transmembrane region" description="Helical" evidence="2">
    <location>
        <begin position="306"/>
        <end position="326"/>
    </location>
</feature>
<feature type="transmembrane region" description="Helical" evidence="2">
    <location>
        <begin position="270"/>
        <end position="294"/>
    </location>
</feature>
<feature type="compositionally biased region" description="Basic and acidic residues" evidence="1">
    <location>
        <begin position="415"/>
        <end position="430"/>
    </location>
</feature>
<accession>A0A426SLB1</accession>
<dbReference type="AlphaFoldDB" id="A0A426SLB1"/>
<evidence type="ECO:0000313" key="4">
    <source>
        <dbReference type="Proteomes" id="UP000274327"/>
    </source>
</evidence>
<evidence type="ECO:0000256" key="1">
    <source>
        <dbReference type="SAM" id="MobiDB-lite"/>
    </source>
</evidence>
<feature type="transmembrane region" description="Helical" evidence="2">
    <location>
        <begin position="121"/>
        <end position="142"/>
    </location>
</feature>
<dbReference type="RefSeq" id="WP_126986327.1">
    <property type="nucleotide sequence ID" value="NZ_ML133854.1"/>
</dbReference>
<sequence length="519" mass="52344">MSTDGDSITTPLVRGLLAALSVLGIGLAVVVVPALAAQVAGTASSATALDAVLISLNVLVLGHGGGIMLSTGVIDGAVTLTPVGLQILLVLLAALSLRRVGHRLELVRGDGVLRVGALRDAGVSLAAFGGTYAIGLAVLAAIGRSADAAPMVTSAVVSGALVAVGGGLIGLLWSLRREPTTAVPGVRVLELLPAPYGAVARSALLAVLGLFGAGMLLVLVLMLTHVPAQSALFDQLDPGIVGGLVLTLLQLALLPLLAVWALVVLLGGTVVVGTSTGISLAEVQTGVLPVLPILGALPEPGDLPGATWALMLVPALAVGLGAVSLVRDVAELERREQITAWIAYPVVVVVAVLLLAGLTTGGIGDGRLVHLGPAMGTLVLPLLGVVVLATGLVLAVLATDFVPWTRRSIASLRERVDAAESEERGEDAGRRGSFGSRGRTGGAAADGTDGDGATAEDADTADDEHPTDADDVDAWDEDAEDGDDQDEDVDGARDEDARDEDTWSADGADEDPLSPRAGR</sequence>
<feature type="transmembrane region" description="Helical" evidence="2">
    <location>
        <begin position="148"/>
        <end position="173"/>
    </location>
</feature>
<organism evidence="3 4">
    <name type="scientific">Brachybacterium paraconglomeratum</name>
    <dbReference type="NCBI Taxonomy" id="173362"/>
    <lineage>
        <taxon>Bacteria</taxon>
        <taxon>Bacillati</taxon>
        <taxon>Actinomycetota</taxon>
        <taxon>Actinomycetes</taxon>
        <taxon>Micrococcales</taxon>
        <taxon>Dermabacteraceae</taxon>
        <taxon>Brachybacterium</taxon>
    </lineage>
</organism>
<dbReference type="EMBL" id="QOCI01000005">
    <property type="protein sequence ID" value="RRR19004.1"/>
    <property type="molecule type" value="Genomic_DNA"/>
</dbReference>
<feature type="compositionally biased region" description="Acidic residues" evidence="1">
    <location>
        <begin position="469"/>
        <end position="489"/>
    </location>
</feature>
<evidence type="ECO:0000256" key="2">
    <source>
        <dbReference type="SAM" id="Phobius"/>
    </source>
</evidence>
<feature type="compositionally biased region" description="Low complexity" evidence="1">
    <location>
        <begin position="431"/>
        <end position="453"/>
    </location>
</feature>
<feature type="transmembrane region" description="Helical" evidence="2">
    <location>
        <begin position="378"/>
        <end position="398"/>
    </location>
</feature>
<feature type="transmembrane region" description="Helical" evidence="2">
    <location>
        <begin position="338"/>
        <end position="358"/>
    </location>
</feature>
<keyword evidence="4" id="KW-1185">Reference proteome</keyword>
<feature type="transmembrane region" description="Helical" evidence="2">
    <location>
        <begin position="12"/>
        <end position="36"/>
    </location>
</feature>
<name>A0A426SLB1_9MICO</name>
<keyword evidence="2" id="KW-0812">Transmembrane</keyword>
<protein>
    <submittedName>
        <fullName evidence="3">Uncharacterized protein</fullName>
    </submittedName>
</protein>